<dbReference type="AlphaFoldDB" id="A0A5J4TMS4"/>
<name>A0A5J4TMS4_9EUKA</name>
<sequence length="115" mass="13145">MNQSGKYFILGQSNQCLIKGLSMENPKSFFNAWKDSSIPHGSEVEKGRIFLTQILDRIEHSRGAQQLPINGQRFETQRHYLYAMRTLAEFSFEHGLSIDQLLSKSPGFLLLEAII</sequence>
<protein>
    <submittedName>
        <fullName evidence="1">Uncharacterized protein</fullName>
    </submittedName>
</protein>
<dbReference type="EMBL" id="SNRW01028116">
    <property type="protein sequence ID" value="KAA6359618.1"/>
    <property type="molecule type" value="Genomic_DNA"/>
</dbReference>
<accession>A0A5J4TMS4</accession>
<organism evidence="1 2">
    <name type="scientific">Streblomastix strix</name>
    <dbReference type="NCBI Taxonomy" id="222440"/>
    <lineage>
        <taxon>Eukaryota</taxon>
        <taxon>Metamonada</taxon>
        <taxon>Preaxostyla</taxon>
        <taxon>Oxymonadida</taxon>
        <taxon>Streblomastigidae</taxon>
        <taxon>Streblomastix</taxon>
    </lineage>
</organism>
<comment type="caution">
    <text evidence="1">The sequence shown here is derived from an EMBL/GenBank/DDBJ whole genome shotgun (WGS) entry which is preliminary data.</text>
</comment>
<gene>
    <name evidence="1" type="ORF">EZS28_044856</name>
</gene>
<reference evidence="1 2" key="1">
    <citation type="submission" date="2019-03" db="EMBL/GenBank/DDBJ databases">
        <title>Single cell metagenomics reveals metabolic interactions within the superorganism composed of flagellate Streblomastix strix and complex community of Bacteroidetes bacteria on its surface.</title>
        <authorList>
            <person name="Treitli S.C."/>
            <person name="Kolisko M."/>
            <person name="Husnik F."/>
            <person name="Keeling P."/>
            <person name="Hampl V."/>
        </authorList>
    </citation>
    <scope>NUCLEOTIDE SEQUENCE [LARGE SCALE GENOMIC DNA]</scope>
    <source>
        <strain evidence="1">ST1C</strain>
    </source>
</reference>
<dbReference type="Proteomes" id="UP000324800">
    <property type="component" value="Unassembled WGS sequence"/>
</dbReference>
<evidence type="ECO:0000313" key="2">
    <source>
        <dbReference type="Proteomes" id="UP000324800"/>
    </source>
</evidence>
<proteinExistence type="predicted"/>
<evidence type="ECO:0000313" key="1">
    <source>
        <dbReference type="EMBL" id="KAA6359618.1"/>
    </source>
</evidence>